<accession>A0ACC1NPT3</accession>
<protein>
    <submittedName>
        <fullName evidence="1">Uncharacterized protein</fullName>
    </submittedName>
</protein>
<dbReference type="Proteomes" id="UP001143910">
    <property type="component" value="Unassembled WGS sequence"/>
</dbReference>
<dbReference type="EMBL" id="JANJQO010000139">
    <property type="protein sequence ID" value="KAJ2981297.1"/>
    <property type="molecule type" value="Genomic_DNA"/>
</dbReference>
<evidence type="ECO:0000313" key="1">
    <source>
        <dbReference type="EMBL" id="KAJ2981297.1"/>
    </source>
</evidence>
<organism evidence="1 2">
    <name type="scientific">Zarea fungicola</name>
    <dbReference type="NCBI Taxonomy" id="93591"/>
    <lineage>
        <taxon>Eukaryota</taxon>
        <taxon>Fungi</taxon>
        <taxon>Dikarya</taxon>
        <taxon>Ascomycota</taxon>
        <taxon>Pezizomycotina</taxon>
        <taxon>Sordariomycetes</taxon>
        <taxon>Hypocreomycetidae</taxon>
        <taxon>Hypocreales</taxon>
        <taxon>Cordycipitaceae</taxon>
        <taxon>Zarea</taxon>
    </lineage>
</organism>
<gene>
    <name evidence="1" type="ORF">NQ176_g2114</name>
</gene>
<evidence type="ECO:0000313" key="2">
    <source>
        <dbReference type="Proteomes" id="UP001143910"/>
    </source>
</evidence>
<comment type="caution">
    <text evidence="1">The sequence shown here is derived from an EMBL/GenBank/DDBJ whole genome shotgun (WGS) entry which is preliminary data.</text>
</comment>
<proteinExistence type="predicted"/>
<keyword evidence="2" id="KW-1185">Reference proteome</keyword>
<sequence>MAAADFDKAWISSILEAAARLRDLGHHATRVSEQRTIYKNKIEVFQKIIEEVPNEDGRTAMNGKLAAVQASLAQLEAPQLIIEYVNAVNELKAAHESSVRDLEDLQRSWGVAQSSERLSFEPFDTQPVPGQLRKTSETQRQSTSAGITLLQTKTTRHGNMAQQRPERSKGTGQNAIPSLRSKLFSKNCHSVTFEEVRSDSTFRILGDNDRVGSSTKWYIIWCRNCKQDFNGIKRSLADSAINHLNSARHLSTARHPHLGRSKDHSLVIEHLGVPVLNCTAKKALSHNGKLRQLLIDREMERSEEATPFSPDSSPTDADSDVAAQLEDEPQLLEHSSNMRAGGTSGKSHDRQVGPAAIDLVDLDEPPYQFRHNRRYKS</sequence>
<reference evidence="1" key="1">
    <citation type="submission" date="2022-08" db="EMBL/GenBank/DDBJ databases">
        <title>Genome Sequence of Lecanicillium fungicola.</title>
        <authorList>
            <person name="Buettner E."/>
        </authorList>
    </citation>
    <scope>NUCLEOTIDE SEQUENCE</scope>
    <source>
        <strain evidence="1">Babe33</strain>
    </source>
</reference>
<name>A0ACC1NPT3_9HYPO</name>